<accession>A0ABN4QT10</accession>
<keyword evidence="1" id="KW-0614">Plasmid</keyword>
<dbReference type="RefSeq" id="WP_064832676.1">
    <property type="nucleotide sequence ID" value="NZ_CP013569.1"/>
</dbReference>
<gene>
    <name evidence="1" type="ORF">AMC81_PA00032</name>
</gene>
<geneLocation type="plasmid" evidence="1 2">
    <name>pRphaN771a</name>
</geneLocation>
<sequence length="229" mass="25038">MSRNNSIPDQFVFSKMQTDAGEHINAIRNRKELERMAGGTFWWGIGESKGQVIETLRRAKPHPEVLFSLMPSRPSAQSREPGEVFVWESFRTPQGELPLPAHVIVISGGTRTGTPKARYHALVCASPLPILENGGGTVDATQLINIGDSGRPLGSSQVTAAVRYSPKIGAVAPRPYRIAARATLEPPYFADLANPRKLSGAELRLLYDVGREGKSVEDWVAVTRQLRGL</sequence>
<reference evidence="1 2" key="1">
    <citation type="submission" date="2015-11" db="EMBL/GenBank/DDBJ databases">
        <title>The limits of bacterial species coexistence and the symbiotic plasmid transference in sympatric Rhizobium populations.</title>
        <authorList>
            <person name="Perez-Carrascal O.M."/>
            <person name="VanInsberghe D."/>
            <person name="Juarez S."/>
            <person name="Polz M.F."/>
            <person name="Vinuesa P."/>
            <person name="Gonzalez V."/>
        </authorList>
    </citation>
    <scope>NUCLEOTIDE SEQUENCE [LARGE SCALE GENOMIC DNA]</scope>
    <source>
        <strain evidence="1 2">N771</strain>
        <plasmid evidence="1 2">pRphaN771a</plasmid>
    </source>
</reference>
<name>A0ABN4QT10_9HYPH</name>
<dbReference type="EMBL" id="CP013569">
    <property type="protein sequence ID" value="ANL87056.1"/>
    <property type="molecule type" value="Genomic_DNA"/>
</dbReference>
<organism evidence="1 2">
    <name type="scientific">Rhizobium phaseoli</name>
    <dbReference type="NCBI Taxonomy" id="396"/>
    <lineage>
        <taxon>Bacteria</taxon>
        <taxon>Pseudomonadati</taxon>
        <taxon>Pseudomonadota</taxon>
        <taxon>Alphaproteobacteria</taxon>
        <taxon>Hyphomicrobiales</taxon>
        <taxon>Rhizobiaceae</taxon>
        <taxon>Rhizobium/Agrobacterium group</taxon>
        <taxon>Rhizobium</taxon>
    </lineage>
</organism>
<evidence type="ECO:0000313" key="1">
    <source>
        <dbReference type="EMBL" id="ANL87056.1"/>
    </source>
</evidence>
<proteinExistence type="predicted"/>
<protein>
    <submittedName>
        <fullName evidence="1">Uncharacterized protein</fullName>
    </submittedName>
</protein>
<dbReference type="Proteomes" id="UP000078551">
    <property type="component" value="Plasmid pRphaN771a"/>
</dbReference>
<keyword evidence="2" id="KW-1185">Reference proteome</keyword>
<evidence type="ECO:0000313" key="2">
    <source>
        <dbReference type="Proteomes" id="UP000078551"/>
    </source>
</evidence>